<organism evidence="3 4">
    <name type="scientific">Agaricus bisporus var. burnettii</name>
    <dbReference type="NCBI Taxonomy" id="192524"/>
    <lineage>
        <taxon>Eukaryota</taxon>
        <taxon>Fungi</taxon>
        <taxon>Dikarya</taxon>
        <taxon>Basidiomycota</taxon>
        <taxon>Agaricomycotina</taxon>
        <taxon>Agaricomycetes</taxon>
        <taxon>Agaricomycetidae</taxon>
        <taxon>Agaricales</taxon>
        <taxon>Agaricineae</taxon>
        <taxon>Agaricaceae</taxon>
        <taxon>Agaricus</taxon>
    </lineage>
</organism>
<feature type="transmembrane region" description="Helical" evidence="2">
    <location>
        <begin position="54"/>
        <end position="72"/>
    </location>
</feature>
<keyword evidence="2" id="KW-0472">Membrane</keyword>
<comment type="caution">
    <text evidence="3">The sequence shown here is derived from an EMBL/GenBank/DDBJ whole genome shotgun (WGS) entry which is preliminary data.</text>
</comment>
<reference evidence="3 4" key="1">
    <citation type="journal article" name="Sci. Rep.">
        <title>Telomere-to-telomere assembled and centromere annotated genomes of the two main subspecies of the button mushroom Agaricus bisporus reveal especially polymorphic chromosome ends.</title>
        <authorList>
            <person name="Sonnenberg A.S.M."/>
            <person name="Sedaghat-Telgerd N."/>
            <person name="Lavrijssen B."/>
            <person name="Ohm R.A."/>
            <person name="Hendrickx P.M."/>
            <person name="Scholtmeijer K."/>
            <person name="Baars J.J.P."/>
            <person name="van Peer A."/>
        </authorList>
    </citation>
    <scope>NUCLEOTIDE SEQUENCE [LARGE SCALE GENOMIC DNA]</scope>
    <source>
        <strain evidence="3 4">H119_p4</strain>
    </source>
</reference>
<dbReference type="EMBL" id="JABXXO010000001">
    <property type="protein sequence ID" value="KAF7784323.1"/>
    <property type="molecule type" value="Genomic_DNA"/>
</dbReference>
<feature type="transmembrane region" description="Helical" evidence="2">
    <location>
        <begin position="12"/>
        <end position="33"/>
    </location>
</feature>
<feature type="region of interest" description="Disordered" evidence="1">
    <location>
        <begin position="131"/>
        <end position="165"/>
    </location>
</feature>
<feature type="compositionally biased region" description="Polar residues" evidence="1">
    <location>
        <begin position="152"/>
        <end position="165"/>
    </location>
</feature>
<gene>
    <name evidence="3" type="ORF">Agabi119p4_488</name>
</gene>
<evidence type="ECO:0000256" key="1">
    <source>
        <dbReference type="SAM" id="MobiDB-lite"/>
    </source>
</evidence>
<evidence type="ECO:0000313" key="4">
    <source>
        <dbReference type="Proteomes" id="UP000629468"/>
    </source>
</evidence>
<feature type="transmembrane region" description="Helical" evidence="2">
    <location>
        <begin position="78"/>
        <end position="100"/>
    </location>
</feature>
<evidence type="ECO:0000256" key="2">
    <source>
        <dbReference type="SAM" id="Phobius"/>
    </source>
</evidence>
<dbReference type="AlphaFoldDB" id="A0A8H7FB26"/>
<keyword evidence="2" id="KW-0812">Transmembrane</keyword>
<dbReference type="Proteomes" id="UP000629468">
    <property type="component" value="Unassembled WGS sequence"/>
</dbReference>
<protein>
    <submittedName>
        <fullName evidence="3">Uncharacterized protein</fullName>
    </submittedName>
</protein>
<name>A0A8H7FB26_AGABI</name>
<keyword evidence="2" id="KW-1133">Transmembrane helix</keyword>
<dbReference type="OMA" id="PIYNFPL"/>
<accession>A0A8H7FB26</accession>
<evidence type="ECO:0000313" key="3">
    <source>
        <dbReference type="EMBL" id="KAF7784323.1"/>
    </source>
</evidence>
<proteinExistence type="predicted"/>
<sequence>MDFVQGLDPSKLVLGGVGLSFFLSLFSSPPYNLPIYLFGVYAQEQTEAIQSQQIFTGLLGASACFDVIWMIRNEQNGFTKFMTVVLALYKIPTFLSFLLVMRQRGTPFGGSGQGVTVWSMPGGFTSSGRDGYQTVDDDSYNHQPAVPPKPGPTTNSSAPGAYQTV</sequence>